<accession>A0A2S4UUP6</accession>
<dbReference type="VEuPathDB" id="FungiDB:PSHT_12761"/>
<sequence length="315" mass="35361">MVTFGDLPVEIHRLIGNRCGDIGHGVLTKFSLLNRYFRLLALPALTTSVELDHLKDDDRKLQLLHIACASTSDKYCHPFARSRPSRIPAHYSLEDGLDDIYANDALEEGDFSLTLKGMERLKHLEKLTICQEQDDSSAASSTFVTHLLFKCLPRFKCLKTLQLHRMAIVLPYDLSAQSVRPAHLSNLNLCSVQILKNSATLSRQDLSTEFINFFSQSLESLSIKNLTFDLASQTHPVVAPRLCSLGLSFAPSQSHGLTPKTIETGYFEQIYRQVLESFSESPSLESINICEHIGLAQFKMLQSRGGFRNVFQVTQ</sequence>
<dbReference type="Proteomes" id="UP000238274">
    <property type="component" value="Unassembled WGS sequence"/>
</dbReference>
<reference evidence="1 2" key="1">
    <citation type="submission" date="2017-12" db="EMBL/GenBank/DDBJ databases">
        <title>Gene loss provides genomic basis for host adaptation in cereal stripe rust fungi.</title>
        <authorList>
            <person name="Xia C."/>
        </authorList>
    </citation>
    <scope>NUCLEOTIDE SEQUENCE [LARGE SCALE GENOMIC DNA]</scope>
    <source>
        <strain evidence="1 2">93TX-2</strain>
    </source>
</reference>
<reference evidence="2" key="3">
    <citation type="journal article" date="2018" name="Mol. Plant Microbe Interact.">
        <title>Genome sequence resources for the wheat stripe rust pathogen (Puccinia striiformis f. sp. tritici) and the barley stripe rust pathogen (Puccinia striiformis f. sp. hordei).</title>
        <authorList>
            <person name="Xia C."/>
            <person name="Wang M."/>
            <person name="Yin C."/>
            <person name="Cornejo O.E."/>
            <person name="Hulbert S.H."/>
            <person name="Chen X."/>
        </authorList>
    </citation>
    <scope>NUCLEOTIDE SEQUENCE [LARGE SCALE GENOMIC DNA]</scope>
    <source>
        <strain evidence="2">93TX-2</strain>
    </source>
</reference>
<dbReference type="VEuPathDB" id="FungiDB:PSTT_05433"/>
<dbReference type="AlphaFoldDB" id="A0A2S4UUP6"/>
<dbReference type="OrthoDB" id="2501396at2759"/>
<evidence type="ECO:0000313" key="2">
    <source>
        <dbReference type="Proteomes" id="UP000238274"/>
    </source>
</evidence>
<gene>
    <name evidence="1" type="ORF">PSHT_12761</name>
</gene>
<dbReference type="EMBL" id="PKSM01000239">
    <property type="protein sequence ID" value="POW01006.1"/>
    <property type="molecule type" value="Genomic_DNA"/>
</dbReference>
<protein>
    <submittedName>
        <fullName evidence="1">Uncharacterized protein</fullName>
    </submittedName>
</protein>
<name>A0A2S4UUP6_9BASI</name>
<comment type="caution">
    <text evidence="1">The sequence shown here is derived from an EMBL/GenBank/DDBJ whole genome shotgun (WGS) entry which is preliminary data.</text>
</comment>
<reference evidence="2" key="2">
    <citation type="journal article" date="2018" name="BMC Genomics">
        <title>Genomic insights into host adaptation between the wheat stripe rust pathogen (Puccinia striiformis f. sp. tritici) and the barley stripe rust pathogen (Puccinia striiformis f. sp. hordei).</title>
        <authorList>
            <person name="Xia C."/>
            <person name="Wang M."/>
            <person name="Yin C."/>
            <person name="Cornejo O.E."/>
            <person name="Hulbert S.H."/>
            <person name="Chen X."/>
        </authorList>
    </citation>
    <scope>NUCLEOTIDE SEQUENCE [LARGE SCALE GENOMIC DNA]</scope>
    <source>
        <strain evidence="2">93TX-2</strain>
    </source>
</reference>
<organism evidence="1 2">
    <name type="scientific">Puccinia striiformis</name>
    <dbReference type="NCBI Taxonomy" id="27350"/>
    <lineage>
        <taxon>Eukaryota</taxon>
        <taxon>Fungi</taxon>
        <taxon>Dikarya</taxon>
        <taxon>Basidiomycota</taxon>
        <taxon>Pucciniomycotina</taxon>
        <taxon>Pucciniomycetes</taxon>
        <taxon>Pucciniales</taxon>
        <taxon>Pucciniaceae</taxon>
        <taxon>Puccinia</taxon>
    </lineage>
</organism>
<proteinExistence type="predicted"/>
<evidence type="ECO:0000313" key="1">
    <source>
        <dbReference type="EMBL" id="POW01006.1"/>
    </source>
</evidence>
<keyword evidence="2" id="KW-1185">Reference proteome</keyword>